<gene>
    <name evidence="3" type="ORF">G5B36_18320</name>
    <name evidence="2" type="ORF">L0N08_15910</name>
</gene>
<keyword evidence="4" id="KW-1185">Reference proteome</keyword>
<evidence type="ECO:0000313" key="3">
    <source>
        <dbReference type="EMBL" id="NSJ50645.1"/>
    </source>
</evidence>
<dbReference type="AlphaFoldDB" id="A0AAW5C3V0"/>
<reference evidence="3" key="2">
    <citation type="submission" date="2020-02" db="EMBL/GenBank/DDBJ databases">
        <authorList>
            <person name="Littmann E."/>
            <person name="Sorbara M."/>
        </authorList>
    </citation>
    <scope>NUCLEOTIDE SEQUENCE</scope>
    <source>
        <strain evidence="3">MSK.1.17</strain>
    </source>
</reference>
<reference evidence="2" key="3">
    <citation type="submission" date="2022-01" db="EMBL/GenBank/DDBJ databases">
        <title>Collection of gut derived symbiotic bacterial strains cultured from healthy donors.</title>
        <authorList>
            <person name="Lin H."/>
            <person name="Kohout C."/>
            <person name="Waligurski E."/>
            <person name="Pamer E.G."/>
        </authorList>
    </citation>
    <scope>NUCLEOTIDE SEQUENCE</scope>
    <source>
        <strain evidence="2">DFI.6.55</strain>
    </source>
</reference>
<dbReference type="Proteomes" id="UP000669239">
    <property type="component" value="Unassembled WGS sequence"/>
</dbReference>
<feature type="transmembrane region" description="Helical" evidence="1">
    <location>
        <begin position="74"/>
        <end position="94"/>
    </location>
</feature>
<dbReference type="EMBL" id="JAAITT010000028">
    <property type="protein sequence ID" value="NSJ50645.1"/>
    <property type="molecule type" value="Genomic_DNA"/>
</dbReference>
<dbReference type="EMBL" id="JAKNGE010000019">
    <property type="protein sequence ID" value="MCG4746909.1"/>
    <property type="molecule type" value="Genomic_DNA"/>
</dbReference>
<proteinExistence type="predicted"/>
<evidence type="ECO:0000313" key="5">
    <source>
        <dbReference type="Proteomes" id="UP001299608"/>
    </source>
</evidence>
<keyword evidence="1" id="KW-1133">Transmembrane helix</keyword>
<evidence type="ECO:0000313" key="4">
    <source>
        <dbReference type="Proteomes" id="UP000669239"/>
    </source>
</evidence>
<dbReference type="Proteomes" id="UP001299608">
    <property type="component" value="Unassembled WGS sequence"/>
</dbReference>
<evidence type="ECO:0008006" key="6">
    <source>
        <dbReference type="Google" id="ProtNLM"/>
    </source>
</evidence>
<organism evidence="2 5">
    <name type="scientific">Enterocloster aldenensis</name>
    <dbReference type="NCBI Taxonomy" id="358742"/>
    <lineage>
        <taxon>Bacteria</taxon>
        <taxon>Bacillati</taxon>
        <taxon>Bacillota</taxon>
        <taxon>Clostridia</taxon>
        <taxon>Lachnospirales</taxon>
        <taxon>Lachnospiraceae</taxon>
        <taxon>Enterocloster</taxon>
    </lineage>
</organism>
<sequence length="251" mass="28896">MCDCSREDLLDEFEAASNTDIPLPIPEPAADEFEKIWSRIQEERAESADTTEQAGSEEPGEDKVIRVRFGWKRLAAIGLIACLIAGSGSIVAVGRKSYFFRERKDEIGSNGVVFNNDMNKVAVNGEEEAYALIMDKLEIKPLRLGFVPSEMSFEEMQMEDGVAYMSFRYKDDFLYFIQSKYNTEVSHNYKSEEENVTYNKWLKEDLTIRKEFHKDNKVTIETSIIIEGAFYRLVGTVEYELFQQMAEELTF</sequence>
<keyword evidence="1" id="KW-0472">Membrane</keyword>
<reference evidence="3 4" key="1">
    <citation type="journal article" date="2020" name="Cell Host Microbe">
        <title>Functional and Genomic Variation between Human-Derived Isolates of Lachnospiraceae Reveals Inter- and Intra-Species Diversity.</title>
        <authorList>
            <person name="Sorbara M.T."/>
            <person name="Littmann E.R."/>
            <person name="Fontana E."/>
            <person name="Moody T.U."/>
            <person name="Kohout C.E."/>
            <person name="Gjonbalaj M."/>
            <person name="Eaton V."/>
            <person name="Seok R."/>
            <person name="Leiner I.M."/>
            <person name="Pamer E.G."/>
        </authorList>
    </citation>
    <scope>NUCLEOTIDE SEQUENCE [LARGE SCALE GENOMIC DNA]</scope>
    <source>
        <strain evidence="3 4">MSK.1.17</strain>
    </source>
</reference>
<evidence type="ECO:0000256" key="1">
    <source>
        <dbReference type="SAM" id="Phobius"/>
    </source>
</evidence>
<name>A0AAW5C3V0_9FIRM</name>
<evidence type="ECO:0000313" key="2">
    <source>
        <dbReference type="EMBL" id="MCG4746909.1"/>
    </source>
</evidence>
<keyword evidence="1" id="KW-0812">Transmembrane</keyword>
<accession>A0AAW5C3V0</accession>
<comment type="caution">
    <text evidence="2">The sequence shown here is derived from an EMBL/GenBank/DDBJ whole genome shotgun (WGS) entry which is preliminary data.</text>
</comment>
<protein>
    <recommendedName>
        <fullName evidence="6">DUF4367 domain-containing protein</fullName>
    </recommendedName>
</protein>